<dbReference type="SUPFAM" id="SSF53590">
    <property type="entry name" value="Nucleoside hydrolase"/>
    <property type="match status" value="1"/>
</dbReference>
<name>A0ABW3KWH8_9BACI</name>
<dbReference type="InterPro" id="IPR036452">
    <property type="entry name" value="Ribo_hydro-like"/>
</dbReference>
<dbReference type="InterPro" id="IPR001910">
    <property type="entry name" value="Inosine/uridine_hydrolase_dom"/>
</dbReference>
<dbReference type="RefSeq" id="WP_386056024.1">
    <property type="nucleotide sequence ID" value="NZ_JBHTKL010000001.1"/>
</dbReference>
<keyword evidence="1 4" id="KW-0378">Hydrolase</keyword>
<dbReference type="EC" id="3.2.2.-" evidence="4"/>
<dbReference type="Pfam" id="PF01156">
    <property type="entry name" value="IU_nuc_hydro"/>
    <property type="match status" value="1"/>
</dbReference>
<reference evidence="5" key="1">
    <citation type="journal article" date="2019" name="Int. J. Syst. Evol. Microbiol.">
        <title>The Global Catalogue of Microorganisms (GCM) 10K type strain sequencing project: providing services to taxonomists for standard genome sequencing and annotation.</title>
        <authorList>
            <consortium name="The Broad Institute Genomics Platform"/>
            <consortium name="The Broad Institute Genome Sequencing Center for Infectious Disease"/>
            <person name="Wu L."/>
            <person name="Ma J."/>
        </authorList>
    </citation>
    <scope>NUCLEOTIDE SEQUENCE [LARGE SCALE GENOMIC DNA]</scope>
    <source>
        <strain evidence="5">CCUG 56607</strain>
    </source>
</reference>
<proteinExistence type="predicted"/>
<dbReference type="Gene3D" id="3.90.245.10">
    <property type="entry name" value="Ribonucleoside hydrolase-like"/>
    <property type="match status" value="1"/>
</dbReference>
<dbReference type="PANTHER" id="PTHR12304">
    <property type="entry name" value="INOSINE-URIDINE PREFERRING NUCLEOSIDE HYDROLASE"/>
    <property type="match status" value="1"/>
</dbReference>
<dbReference type="GO" id="GO:0016798">
    <property type="term" value="F:hydrolase activity, acting on glycosyl bonds"/>
    <property type="evidence" value="ECO:0007669"/>
    <property type="project" value="UniProtKB-KW"/>
</dbReference>
<evidence type="ECO:0000313" key="4">
    <source>
        <dbReference type="EMBL" id="MFD1017912.1"/>
    </source>
</evidence>
<evidence type="ECO:0000313" key="5">
    <source>
        <dbReference type="Proteomes" id="UP001596990"/>
    </source>
</evidence>
<evidence type="ECO:0000256" key="2">
    <source>
        <dbReference type="ARBA" id="ARBA00023295"/>
    </source>
</evidence>
<dbReference type="PANTHER" id="PTHR12304:SF4">
    <property type="entry name" value="URIDINE NUCLEOSIDASE"/>
    <property type="match status" value="1"/>
</dbReference>
<feature type="domain" description="Inosine/uridine-preferring nucleoside hydrolase" evidence="3">
    <location>
        <begin position="4"/>
        <end position="279"/>
    </location>
</feature>
<protein>
    <submittedName>
        <fullName evidence="4">Nucleoside hydrolase</fullName>
        <ecNumber evidence="4">3.2.2.-</ecNumber>
    </submittedName>
</protein>
<dbReference type="EMBL" id="JBHTKL010000001">
    <property type="protein sequence ID" value="MFD1017912.1"/>
    <property type="molecule type" value="Genomic_DNA"/>
</dbReference>
<keyword evidence="2 4" id="KW-0326">Glycosidase</keyword>
<sequence length="315" mass="34637">MKNVLIFADPGVDDAFALMYALLHPEINITGIVSGYGNVSQVDALKNAAYLLNLADRKDIPLISGATGPLSGTPPEYFYNIHGEKGLGGIEPLYPSPSFLYPFPTIFDIISTYKDDLTIVNLSRMTTLAMCFLQPNNNLQDVDEIIVMGGAFLVPGNATPLAEANVYGDPDAAEIVARNGQQLTFVPLNISNRAVISKEIIKYVKQFPTPFSSIIEPILSYYSKQYKPILPTINGAPLHDVTLLSYLLNKSRYSVVQKQIFVLTAGPSKGMTYADFRAVPEPLPFYPINKMILDFDAGWFVQDFINVLSGQQKNA</sequence>
<accession>A0ABW3KWH8</accession>
<dbReference type="CDD" id="cd00455">
    <property type="entry name" value="nuc_hydro"/>
    <property type="match status" value="1"/>
</dbReference>
<organism evidence="4 5">
    <name type="scientific">Thalassobacillus hwangdonensis</name>
    <dbReference type="NCBI Taxonomy" id="546108"/>
    <lineage>
        <taxon>Bacteria</taxon>
        <taxon>Bacillati</taxon>
        <taxon>Bacillota</taxon>
        <taxon>Bacilli</taxon>
        <taxon>Bacillales</taxon>
        <taxon>Bacillaceae</taxon>
        <taxon>Thalassobacillus</taxon>
    </lineage>
</organism>
<gene>
    <name evidence="4" type="ORF">ACFQ2J_01765</name>
</gene>
<comment type="caution">
    <text evidence="4">The sequence shown here is derived from an EMBL/GenBank/DDBJ whole genome shotgun (WGS) entry which is preliminary data.</text>
</comment>
<dbReference type="Proteomes" id="UP001596990">
    <property type="component" value="Unassembled WGS sequence"/>
</dbReference>
<dbReference type="InterPro" id="IPR023186">
    <property type="entry name" value="IUNH"/>
</dbReference>
<keyword evidence="5" id="KW-1185">Reference proteome</keyword>
<evidence type="ECO:0000256" key="1">
    <source>
        <dbReference type="ARBA" id="ARBA00022801"/>
    </source>
</evidence>
<evidence type="ECO:0000259" key="3">
    <source>
        <dbReference type="Pfam" id="PF01156"/>
    </source>
</evidence>